<evidence type="ECO:0000313" key="2">
    <source>
        <dbReference type="Proteomes" id="UP001209666"/>
    </source>
</evidence>
<dbReference type="Pfam" id="PF19498">
    <property type="entry name" value="DUF6033"/>
    <property type="match status" value="1"/>
</dbReference>
<dbReference type="InterPro" id="IPR046097">
    <property type="entry name" value="DUF6033"/>
</dbReference>
<dbReference type="RefSeq" id="WP_262623379.1">
    <property type="nucleotide sequence ID" value="NZ_JAOQKI010000003.1"/>
</dbReference>
<sequence>MAVTGVNNYSNIYTNAYTGNIQKNNAKETTEKQVVEQTEDVKTWTTRKTAADELSYLSKKFDNYSFVSANYSPRMKYGKSTTTNVAISPQFLTKMANDSDLEDEYIKEIGNMKKLDEQFAKQQADIGWRVEQGWAIDKDGNISSWAIGHKDSKVKSFLQNMSEKAEEIQQKQLEKAKDTKEEKEVFSMKKHKEVIKKNNVDLKV</sequence>
<dbReference type="Proteomes" id="UP001209666">
    <property type="component" value="Unassembled WGS sequence"/>
</dbReference>
<dbReference type="EMBL" id="JAOQKI010000003">
    <property type="protein sequence ID" value="MCU6716231.1"/>
    <property type="molecule type" value="Genomic_DNA"/>
</dbReference>
<organism evidence="1 2">
    <name type="scientific">Roseburia amylophila</name>
    <dbReference type="NCBI Taxonomy" id="2981794"/>
    <lineage>
        <taxon>Bacteria</taxon>
        <taxon>Bacillati</taxon>
        <taxon>Bacillota</taxon>
        <taxon>Clostridia</taxon>
        <taxon>Lachnospirales</taxon>
        <taxon>Lachnospiraceae</taxon>
        <taxon>Roseburia</taxon>
    </lineage>
</organism>
<gene>
    <name evidence="1" type="ORF">OCV43_02920</name>
</gene>
<reference evidence="1 2" key="1">
    <citation type="journal article" date="2021" name="ISME Commun">
        <title>Automated analysis of genomic sequences facilitates high-throughput and comprehensive description of bacteria.</title>
        <authorList>
            <person name="Hitch T.C.A."/>
        </authorList>
    </citation>
    <scope>NUCLEOTIDE SEQUENCE [LARGE SCALE GENOMIC DNA]</scope>
    <source>
        <strain evidence="1 2">Sanger_19</strain>
    </source>
</reference>
<accession>A0ABT2SB63</accession>
<evidence type="ECO:0000313" key="1">
    <source>
        <dbReference type="EMBL" id="MCU6716231.1"/>
    </source>
</evidence>
<proteinExistence type="predicted"/>
<protein>
    <submittedName>
        <fullName evidence="1">DUF6033 family protein</fullName>
    </submittedName>
</protein>
<name>A0ABT2SB63_9FIRM</name>
<comment type="caution">
    <text evidence="1">The sequence shown here is derived from an EMBL/GenBank/DDBJ whole genome shotgun (WGS) entry which is preliminary data.</text>
</comment>
<keyword evidence="2" id="KW-1185">Reference proteome</keyword>